<sequence>MDRWHGHVALVTGASKGIGEAIVKNLVNNGLKVVACARDMDLLQVQLVAAAVEGMESNPSVRRVCGTFYAHFSGMNKLAESVKDFPGEILVIQCDVSKQDQILAMFSEIQKRWGGVDVNVMGLCLCTQEAVKSMRSRGVDDGHVININSLGGHRVGKAHFYSATKFAVTALTDGIRWELRGIKSKIKISEISPGLVQTHFHDKQFGGREKALEMYNAGKVQGPLKAEDIAEVVQFLLSTPPHVQVHDVLMRHTEQEV</sequence>
<dbReference type="PROSITE" id="PS00061">
    <property type="entry name" value="ADH_SHORT"/>
    <property type="match status" value="1"/>
</dbReference>
<comment type="similarity">
    <text evidence="1">Belongs to the short-chain dehydrogenases/reductases (SDR) family.</text>
</comment>
<accession>A0AAD9J7R1</accession>
<reference evidence="3" key="1">
    <citation type="journal article" date="2023" name="Mol. Biol. Evol.">
        <title>Third-Generation Sequencing Reveals the Adaptive Role of the Epigenome in Three Deep-Sea Polychaetes.</title>
        <authorList>
            <person name="Perez M."/>
            <person name="Aroh O."/>
            <person name="Sun Y."/>
            <person name="Lan Y."/>
            <person name="Juniper S.K."/>
            <person name="Young C.R."/>
            <person name="Angers B."/>
            <person name="Qian P.Y."/>
        </authorList>
    </citation>
    <scope>NUCLEOTIDE SEQUENCE</scope>
    <source>
        <strain evidence="3">P08H-3</strain>
    </source>
</reference>
<evidence type="ECO:0000256" key="1">
    <source>
        <dbReference type="ARBA" id="ARBA00006484"/>
    </source>
</evidence>
<evidence type="ECO:0000313" key="4">
    <source>
        <dbReference type="Proteomes" id="UP001208570"/>
    </source>
</evidence>
<name>A0AAD9J7R1_9ANNE</name>
<evidence type="ECO:0000313" key="3">
    <source>
        <dbReference type="EMBL" id="KAK2148008.1"/>
    </source>
</evidence>
<dbReference type="Proteomes" id="UP001208570">
    <property type="component" value="Unassembled WGS sequence"/>
</dbReference>
<dbReference type="InterPro" id="IPR002347">
    <property type="entry name" value="SDR_fam"/>
</dbReference>
<dbReference type="Pfam" id="PF00106">
    <property type="entry name" value="adh_short"/>
    <property type="match status" value="2"/>
</dbReference>
<dbReference type="InterPro" id="IPR036291">
    <property type="entry name" value="NAD(P)-bd_dom_sf"/>
</dbReference>
<dbReference type="PANTHER" id="PTHR43115:SF4">
    <property type="entry name" value="DEHYDROGENASE_REDUCTASE SDR FAMILY MEMBER 11"/>
    <property type="match status" value="1"/>
</dbReference>
<protein>
    <recommendedName>
        <fullName evidence="5">Dehydrogenase/reductase SDR family member 11</fullName>
    </recommendedName>
</protein>
<evidence type="ECO:0008006" key="5">
    <source>
        <dbReference type="Google" id="ProtNLM"/>
    </source>
</evidence>
<keyword evidence="4" id="KW-1185">Reference proteome</keyword>
<dbReference type="GO" id="GO:0016491">
    <property type="term" value="F:oxidoreductase activity"/>
    <property type="evidence" value="ECO:0007669"/>
    <property type="project" value="UniProtKB-KW"/>
</dbReference>
<gene>
    <name evidence="3" type="ORF">LSH36_521g00005</name>
</gene>
<organism evidence="3 4">
    <name type="scientific">Paralvinella palmiformis</name>
    <dbReference type="NCBI Taxonomy" id="53620"/>
    <lineage>
        <taxon>Eukaryota</taxon>
        <taxon>Metazoa</taxon>
        <taxon>Spiralia</taxon>
        <taxon>Lophotrochozoa</taxon>
        <taxon>Annelida</taxon>
        <taxon>Polychaeta</taxon>
        <taxon>Sedentaria</taxon>
        <taxon>Canalipalpata</taxon>
        <taxon>Terebellida</taxon>
        <taxon>Terebelliformia</taxon>
        <taxon>Alvinellidae</taxon>
        <taxon>Paralvinella</taxon>
    </lineage>
</organism>
<dbReference type="Gene3D" id="3.40.50.720">
    <property type="entry name" value="NAD(P)-binding Rossmann-like Domain"/>
    <property type="match status" value="2"/>
</dbReference>
<keyword evidence="2" id="KW-0560">Oxidoreductase</keyword>
<dbReference type="SUPFAM" id="SSF51735">
    <property type="entry name" value="NAD(P)-binding Rossmann-fold domains"/>
    <property type="match status" value="1"/>
</dbReference>
<proteinExistence type="inferred from homology"/>
<dbReference type="EMBL" id="JAODUP010000521">
    <property type="protein sequence ID" value="KAK2148008.1"/>
    <property type="molecule type" value="Genomic_DNA"/>
</dbReference>
<comment type="caution">
    <text evidence="3">The sequence shown here is derived from an EMBL/GenBank/DDBJ whole genome shotgun (WGS) entry which is preliminary data.</text>
</comment>
<dbReference type="InterPro" id="IPR020904">
    <property type="entry name" value="Sc_DH/Rdtase_CS"/>
</dbReference>
<dbReference type="AlphaFoldDB" id="A0AAD9J7R1"/>
<dbReference type="PRINTS" id="PR00081">
    <property type="entry name" value="GDHRDH"/>
</dbReference>
<dbReference type="PANTHER" id="PTHR43115">
    <property type="entry name" value="DEHYDROGENASE/REDUCTASE SDR FAMILY MEMBER 11"/>
    <property type="match status" value="1"/>
</dbReference>
<evidence type="ECO:0000256" key="2">
    <source>
        <dbReference type="ARBA" id="ARBA00023002"/>
    </source>
</evidence>